<dbReference type="Proteomes" id="UP000741282">
    <property type="component" value="Unassembled WGS sequence"/>
</dbReference>
<dbReference type="AlphaFoldDB" id="A0A955KX97"/>
<organism evidence="2 3">
    <name type="scientific">Candidatus Dojkabacteria bacterium</name>
    <dbReference type="NCBI Taxonomy" id="2099670"/>
    <lineage>
        <taxon>Bacteria</taxon>
        <taxon>Candidatus Dojkabacteria</taxon>
    </lineage>
</organism>
<feature type="transmembrane region" description="Helical" evidence="1">
    <location>
        <begin position="12"/>
        <end position="32"/>
    </location>
</feature>
<gene>
    <name evidence="2" type="ORF">KC685_03090</name>
</gene>
<keyword evidence="1" id="KW-1133">Transmembrane helix</keyword>
<feature type="non-terminal residue" evidence="2">
    <location>
        <position position="1"/>
    </location>
</feature>
<evidence type="ECO:0000313" key="2">
    <source>
        <dbReference type="EMBL" id="MCA9376878.1"/>
    </source>
</evidence>
<evidence type="ECO:0000313" key="3">
    <source>
        <dbReference type="Proteomes" id="UP000741282"/>
    </source>
</evidence>
<comment type="caution">
    <text evidence="2">The sequence shown here is derived from an EMBL/GenBank/DDBJ whole genome shotgun (WGS) entry which is preliminary data.</text>
</comment>
<feature type="transmembrane region" description="Helical" evidence="1">
    <location>
        <begin position="44"/>
        <end position="68"/>
    </location>
</feature>
<sequence>GTFLHNPKMTPLAGIPGIHAEGVGSIHVWMLFDCYNRDFKDRDIWLILLIVSFFAGYGYIVSFIYYFAVKNAN</sequence>
<reference evidence="2" key="2">
    <citation type="journal article" date="2021" name="Microbiome">
        <title>Successional dynamics and alternative stable states in a saline activated sludge microbial community over 9 years.</title>
        <authorList>
            <person name="Wang Y."/>
            <person name="Ye J."/>
            <person name="Ju F."/>
            <person name="Liu L."/>
            <person name="Boyd J.A."/>
            <person name="Deng Y."/>
            <person name="Parks D.H."/>
            <person name="Jiang X."/>
            <person name="Yin X."/>
            <person name="Woodcroft B.J."/>
            <person name="Tyson G.W."/>
            <person name="Hugenholtz P."/>
            <person name="Polz M.F."/>
            <person name="Zhang T."/>
        </authorList>
    </citation>
    <scope>NUCLEOTIDE SEQUENCE</scope>
    <source>
        <strain evidence="2">HKST-UBA17</strain>
    </source>
</reference>
<protein>
    <submittedName>
        <fullName evidence="2">Uncharacterized protein</fullName>
    </submittedName>
</protein>
<evidence type="ECO:0000256" key="1">
    <source>
        <dbReference type="SAM" id="Phobius"/>
    </source>
</evidence>
<proteinExistence type="predicted"/>
<name>A0A955KX97_9BACT</name>
<keyword evidence="1" id="KW-0472">Membrane</keyword>
<keyword evidence="1" id="KW-0812">Transmembrane</keyword>
<accession>A0A955KX97</accession>
<dbReference type="EMBL" id="JAGQLN010000009">
    <property type="protein sequence ID" value="MCA9376878.1"/>
    <property type="molecule type" value="Genomic_DNA"/>
</dbReference>
<reference evidence="2" key="1">
    <citation type="submission" date="2020-04" db="EMBL/GenBank/DDBJ databases">
        <authorList>
            <person name="Zhang T."/>
        </authorList>
    </citation>
    <scope>NUCLEOTIDE SEQUENCE</scope>
    <source>
        <strain evidence="2">HKST-UBA17</strain>
    </source>
</reference>